<dbReference type="SUPFAM" id="SSF55874">
    <property type="entry name" value="ATPase domain of HSP90 chaperone/DNA topoisomerase II/histidine kinase"/>
    <property type="match status" value="1"/>
</dbReference>
<feature type="compositionally biased region" description="Basic and acidic residues" evidence="12">
    <location>
        <begin position="878"/>
        <end position="902"/>
    </location>
</feature>
<comment type="caution">
    <text evidence="16">The sequence shown here is derived from an EMBL/GenBank/DDBJ whole genome shotgun (WGS) entry which is preliminary data.</text>
</comment>
<dbReference type="EC" id="2.7.13.3" evidence="3"/>
<dbReference type="PANTHER" id="PTHR44936:SF9">
    <property type="entry name" value="SENSOR PROTEIN CREC"/>
    <property type="match status" value="1"/>
</dbReference>
<reference evidence="16 17" key="1">
    <citation type="submission" date="2020-10" db="EMBL/GenBank/DDBJ databases">
        <title>Sequencing the genomes of 1000 actinobacteria strains.</title>
        <authorList>
            <person name="Klenk H.-P."/>
        </authorList>
    </citation>
    <scope>NUCLEOTIDE SEQUENCE [LARGE SCALE GENOMIC DNA]</scope>
    <source>
        <strain evidence="16 17">DSM 43748</strain>
    </source>
</reference>
<feature type="region of interest" description="Disordered" evidence="12">
    <location>
        <begin position="650"/>
        <end position="738"/>
    </location>
</feature>
<dbReference type="InterPro" id="IPR003660">
    <property type="entry name" value="HAMP_dom"/>
</dbReference>
<dbReference type="CDD" id="cd06225">
    <property type="entry name" value="HAMP"/>
    <property type="match status" value="1"/>
</dbReference>
<dbReference type="Gene3D" id="3.30.565.10">
    <property type="entry name" value="Histidine kinase-like ATPase, C-terminal domain"/>
    <property type="match status" value="1"/>
</dbReference>
<evidence type="ECO:0000256" key="10">
    <source>
        <dbReference type="ARBA" id="ARBA00022989"/>
    </source>
</evidence>
<feature type="compositionally biased region" description="Low complexity" evidence="12">
    <location>
        <begin position="960"/>
        <end position="969"/>
    </location>
</feature>
<dbReference type="InterPro" id="IPR036890">
    <property type="entry name" value="HATPase_C_sf"/>
</dbReference>
<evidence type="ECO:0000256" key="13">
    <source>
        <dbReference type="SAM" id="Phobius"/>
    </source>
</evidence>
<organism evidence="16 17">
    <name type="scientific">Nonomuraea africana</name>
    <dbReference type="NCBI Taxonomy" id="46171"/>
    <lineage>
        <taxon>Bacteria</taxon>
        <taxon>Bacillati</taxon>
        <taxon>Actinomycetota</taxon>
        <taxon>Actinomycetes</taxon>
        <taxon>Streptosporangiales</taxon>
        <taxon>Streptosporangiaceae</taxon>
        <taxon>Nonomuraea</taxon>
    </lineage>
</organism>
<proteinExistence type="predicted"/>
<keyword evidence="8 16" id="KW-0418">Kinase</keyword>
<comment type="catalytic activity">
    <reaction evidence="1">
        <text>ATP + protein L-histidine = ADP + protein N-phospho-L-histidine.</text>
        <dbReference type="EC" id="2.7.13.3"/>
    </reaction>
</comment>
<dbReference type="Gene3D" id="6.10.340.10">
    <property type="match status" value="1"/>
</dbReference>
<evidence type="ECO:0000256" key="3">
    <source>
        <dbReference type="ARBA" id="ARBA00012438"/>
    </source>
</evidence>
<keyword evidence="4" id="KW-0597">Phosphoprotein</keyword>
<feature type="compositionally biased region" description="Low complexity" evidence="12">
    <location>
        <begin position="903"/>
        <end position="918"/>
    </location>
</feature>
<dbReference type="GO" id="GO:0016301">
    <property type="term" value="F:kinase activity"/>
    <property type="evidence" value="ECO:0007669"/>
    <property type="project" value="UniProtKB-KW"/>
</dbReference>
<evidence type="ECO:0000256" key="7">
    <source>
        <dbReference type="ARBA" id="ARBA00022741"/>
    </source>
</evidence>
<dbReference type="Pfam" id="PF08376">
    <property type="entry name" value="NIT"/>
    <property type="match status" value="1"/>
</dbReference>
<dbReference type="Pfam" id="PF02518">
    <property type="entry name" value="HATPase_c"/>
    <property type="match status" value="1"/>
</dbReference>
<dbReference type="SMART" id="SM00387">
    <property type="entry name" value="HATPase_c"/>
    <property type="match status" value="1"/>
</dbReference>
<keyword evidence="17" id="KW-1185">Reference proteome</keyword>
<evidence type="ECO:0000256" key="8">
    <source>
        <dbReference type="ARBA" id="ARBA00022777"/>
    </source>
</evidence>
<dbReference type="InterPro" id="IPR013587">
    <property type="entry name" value="Nitrate/nitrite_sensing"/>
</dbReference>
<dbReference type="Proteomes" id="UP000661607">
    <property type="component" value="Unassembled WGS sequence"/>
</dbReference>
<evidence type="ECO:0000256" key="2">
    <source>
        <dbReference type="ARBA" id="ARBA00004370"/>
    </source>
</evidence>
<feature type="domain" description="HAMP" evidence="14">
    <location>
        <begin position="352"/>
        <end position="422"/>
    </location>
</feature>
<keyword evidence="11" id="KW-0902">Two-component regulatory system</keyword>
<keyword evidence="10 13" id="KW-1133">Transmembrane helix</keyword>
<feature type="compositionally biased region" description="Low complexity" evidence="12">
    <location>
        <begin position="691"/>
        <end position="708"/>
    </location>
</feature>
<evidence type="ECO:0000259" key="14">
    <source>
        <dbReference type="PROSITE" id="PS50885"/>
    </source>
</evidence>
<evidence type="ECO:0000256" key="4">
    <source>
        <dbReference type="ARBA" id="ARBA00022553"/>
    </source>
</evidence>
<keyword evidence="13" id="KW-0472">Membrane</keyword>
<evidence type="ECO:0000256" key="9">
    <source>
        <dbReference type="ARBA" id="ARBA00022840"/>
    </source>
</evidence>
<dbReference type="RefSeq" id="WP_318782470.1">
    <property type="nucleotide sequence ID" value="NZ_BAAASY010000021.1"/>
</dbReference>
<keyword evidence="9" id="KW-0067">ATP-binding</keyword>
<evidence type="ECO:0000256" key="5">
    <source>
        <dbReference type="ARBA" id="ARBA00022679"/>
    </source>
</evidence>
<protein>
    <recommendedName>
        <fullName evidence="3">histidine kinase</fullName>
        <ecNumber evidence="3">2.7.13.3</ecNumber>
    </recommendedName>
</protein>
<dbReference type="PANTHER" id="PTHR44936">
    <property type="entry name" value="SENSOR PROTEIN CREC"/>
    <property type="match status" value="1"/>
</dbReference>
<feature type="domain" description="NIT" evidence="15">
    <location>
        <begin position="63"/>
        <end position="321"/>
    </location>
</feature>
<feature type="compositionally biased region" description="Polar residues" evidence="12">
    <location>
        <begin position="937"/>
        <end position="948"/>
    </location>
</feature>
<dbReference type="SMART" id="SM00304">
    <property type="entry name" value="HAMP"/>
    <property type="match status" value="1"/>
</dbReference>
<keyword evidence="6 13" id="KW-0812">Transmembrane</keyword>
<feature type="region of interest" description="Disordered" evidence="12">
    <location>
        <begin position="804"/>
        <end position="866"/>
    </location>
</feature>
<feature type="region of interest" description="Disordered" evidence="12">
    <location>
        <begin position="878"/>
        <end position="1010"/>
    </location>
</feature>
<dbReference type="PROSITE" id="PS50885">
    <property type="entry name" value="HAMP"/>
    <property type="match status" value="1"/>
</dbReference>
<feature type="transmembrane region" description="Helical" evidence="13">
    <location>
        <begin position="330"/>
        <end position="355"/>
    </location>
</feature>
<dbReference type="InterPro" id="IPR003594">
    <property type="entry name" value="HATPase_dom"/>
</dbReference>
<keyword evidence="5" id="KW-0808">Transferase</keyword>
<dbReference type="EMBL" id="JADBEF010000001">
    <property type="protein sequence ID" value="MBE1566356.1"/>
    <property type="molecule type" value="Genomic_DNA"/>
</dbReference>
<evidence type="ECO:0000256" key="12">
    <source>
        <dbReference type="SAM" id="MobiDB-lite"/>
    </source>
</evidence>
<dbReference type="PROSITE" id="PS50906">
    <property type="entry name" value="NIT"/>
    <property type="match status" value="1"/>
</dbReference>
<feature type="compositionally biased region" description="Low complexity" evidence="12">
    <location>
        <begin position="658"/>
        <end position="683"/>
    </location>
</feature>
<dbReference type="InterPro" id="IPR050980">
    <property type="entry name" value="2C_sensor_his_kinase"/>
</dbReference>
<evidence type="ECO:0000256" key="6">
    <source>
        <dbReference type="ARBA" id="ARBA00022692"/>
    </source>
</evidence>
<dbReference type="InterPro" id="IPR010910">
    <property type="entry name" value="Nitrate/nitrite_sensing_bac"/>
</dbReference>
<evidence type="ECO:0000313" key="17">
    <source>
        <dbReference type="Proteomes" id="UP000661607"/>
    </source>
</evidence>
<comment type="subcellular location">
    <subcellularLocation>
        <location evidence="2">Membrane</location>
    </subcellularLocation>
</comment>
<gene>
    <name evidence="16" type="ORF">H4W81_009135</name>
</gene>
<evidence type="ECO:0000256" key="1">
    <source>
        <dbReference type="ARBA" id="ARBA00000085"/>
    </source>
</evidence>
<accession>A0ABR9KWD8</accession>
<evidence type="ECO:0000259" key="15">
    <source>
        <dbReference type="PROSITE" id="PS50906"/>
    </source>
</evidence>
<sequence length="1010" mass="107836">MSRRTRADDGGWRLRNWRVRARLVALILVPTAAAVLLGGLQVVASTGAAADYDRANQLAQLAERVGALSHELGAERARTSWYIALGRPERGLDEVRKQMSRTDTEVEKVRQSAVVFGADLTGRTGDEVEAVLARLEDLAALRDQALESDLLPGAALGSYTAVISDLLALNDELGKGTDDEELARQSATLDALARAKESASMQQALLTTVLVAGRFEQEQLKAFLGEQASEANERKAFAEEATSDERRRFDEAVNGRRADRARFLRELVLDRANAGAPLKGLDLSKPDDAREWFEAAAVVVDSLRTVEERHAAGIVSRSGLLAAEESQRAYLVAGAVIALLLAILLITTGVARSLVRPLRRLRSEALEIAGDRLPAFVQRLREARDGGPPAEVAPIGVFSRDEVGEVARAFDEVHREAVRLAGDEAKLRANVNAMFVNLSRRSQTLVERQLSLIERLERGERDDNRLGDLFRLDHLATRMRRNSENLLVLAGQEAARKWTQPVELMDIVRAALGEVESYDRVVNQMQSEVAIAGQAVNDTVHLLAELVENAVSFSSSDTKVAISSNRIDGGGVMIAVTDSGIGMSQEEIAQANWRLANPPVVDVSVSRRMGLFVVGRLALRHDIRVQLRRQDAGGLTAMVLIPEALLTAIPGQLPGPGQPAHGPHGPHGQPAHGPHGQPALGLPGQPGHGPHGQAAHGAPGHGPLATHGRPPAHGQPLAPGHAFAPGQPPGGPVVPAQAGPMAYEHPSLDNLRPTPMGAPVRDSPSGFDGPPAFDGPSTFDSAALFDGPGTYDSPPVDWFATNDAPSTDLSDRTANGLPRRGGQGEGLGFRQMPGLGGSPGPYSGQADATRPLPRVESSSLETGDEEFLPIFAAVESNWFKRPDTTLERPKPTDGGRPHEGRHAQAAPPSGSPQSPQQPDDVWSSPADAGWQAARSASEPNSGGLTSSGLPKRKPRANLVPGSALPQAQSPAPPLPPVSPDRIRSRLASYQQGVRKGRAEIEGAREEEEQR</sequence>
<evidence type="ECO:0000256" key="11">
    <source>
        <dbReference type="ARBA" id="ARBA00023012"/>
    </source>
</evidence>
<keyword evidence="7" id="KW-0547">Nucleotide-binding</keyword>
<evidence type="ECO:0000313" key="16">
    <source>
        <dbReference type="EMBL" id="MBE1566356.1"/>
    </source>
</evidence>
<name>A0ABR9KWD8_9ACTN</name>